<protein>
    <recommendedName>
        <fullName evidence="3">NERD domain-containing protein</fullName>
    </recommendedName>
</protein>
<evidence type="ECO:0000313" key="2">
    <source>
        <dbReference type="Proteomes" id="UP000663935"/>
    </source>
</evidence>
<accession>A0ABX7T2Q2</accession>
<evidence type="ECO:0008006" key="3">
    <source>
        <dbReference type="Google" id="ProtNLM"/>
    </source>
</evidence>
<evidence type="ECO:0000313" key="1">
    <source>
        <dbReference type="EMBL" id="QTD39224.1"/>
    </source>
</evidence>
<keyword evidence="2" id="KW-1185">Reference proteome</keyword>
<name>A0ABX7T2Q2_9FLAO</name>
<proteinExistence type="predicted"/>
<gene>
    <name evidence="1" type="ORF">JL193_08310</name>
</gene>
<dbReference type="EMBL" id="CP071795">
    <property type="protein sequence ID" value="QTD39224.1"/>
    <property type="molecule type" value="Genomic_DNA"/>
</dbReference>
<dbReference type="RefSeq" id="WP_207973332.1">
    <property type="nucleotide sequence ID" value="NZ_CP071795.1"/>
</dbReference>
<sequence length="182" mass="20517">MINQIKQAYLSYGSNSCNETHITSFYINDNLNGKCSSSLTFKNATCFIENVDKTEIDFVAIDDCLIAETTIQKCDALVTKGNIIWFIELKEIDQSGTRIQFSKRKKNHRKKAVKQLASTINDFKNKGINFTGFLVAGLICFPPFPLLSMPTNIPTTSSQARILEFQHLCGYTELHEGNYISL</sequence>
<dbReference type="Proteomes" id="UP000663935">
    <property type="component" value="Chromosome"/>
</dbReference>
<reference evidence="1 2" key="1">
    <citation type="submission" date="2021-03" db="EMBL/GenBank/DDBJ databases">
        <title>Complete genome of Polaribacter_sp.G4M1.</title>
        <authorList>
            <person name="Jeong S.W."/>
            <person name="Bae J.W."/>
        </authorList>
    </citation>
    <scope>NUCLEOTIDE SEQUENCE [LARGE SCALE GENOMIC DNA]</scope>
    <source>
        <strain evidence="1 2">G4M1</strain>
    </source>
</reference>
<organism evidence="1 2">
    <name type="scientific">Polaribacter batillariae</name>
    <dbReference type="NCBI Taxonomy" id="2808900"/>
    <lineage>
        <taxon>Bacteria</taxon>
        <taxon>Pseudomonadati</taxon>
        <taxon>Bacteroidota</taxon>
        <taxon>Flavobacteriia</taxon>
        <taxon>Flavobacteriales</taxon>
        <taxon>Flavobacteriaceae</taxon>
    </lineage>
</organism>